<evidence type="ECO:0000313" key="3">
    <source>
        <dbReference type="Proteomes" id="UP000093276"/>
    </source>
</evidence>
<sequence length="37" mass="4465">MLKKIKILDLIMNLICFSIQFLNYIGHGEKRQNRKMI</sequence>
<keyword evidence="1" id="KW-0812">Transmembrane</keyword>
<evidence type="ECO:0000313" key="2">
    <source>
        <dbReference type="EMBL" id="AOC93417.1"/>
    </source>
</evidence>
<proteinExistence type="predicted"/>
<dbReference type="Proteomes" id="UP000093276">
    <property type="component" value="Chromosome"/>
</dbReference>
<feature type="transmembrane region" description="Helical" evidence="1">
    <location>
        <begin position="7"/>
        <end position="26"/>
    </location>
</feature>
<gene>
    <name evidence="2" type="ORF">BB050_00261</name>
</gene>
<dbReference type="EMBL" id="CP016907">
    <property type="protein sequence ID" value="AOC93417.1"/>
    <property type="molecule type" value="Genomic_DNA"/>
</dbReference>
<dbReference type="AlphaFoldDB" id="A0AAC9CZ56"/>
<keyword evidence="1" id="KW-1133">Transmembrane helix</keyword>
<dbReference type="KEGG" id="fjg:BB050_00261"/>
<organism evidence="2 3">
    <name type="scientific">Flavobacterium anhuiense</name>
    <dbReference type="NCBI Taxonomy" id="459526"/>
    <lineage>
        <taxon>Bacteria</taxon>
        <taxon>Pseudomonadati</taxon>
        <taxon>Bacteroidota</taxon>
        <taxon>Flavobacteriia</taxon>
        <taxon>Flavobacteriales</taxon>
        <taxon>Flavobacteriaceae</taxon>
        <taxon>Flavobacterium</taxon>
    </lineage>
</organism>
<keyword evidence="1" id="KW-0472">Membrane</keyword>
<protein>
    <submittedName>
        <fullName evidence="2">Uncharacterized protein</fullName>
    </submittedName>
</protein>
<reference evidence="2 3" key="1">
    <citation type="submission" date="2016-08" db="EMBL/GenBank/DDBJ databases">
        <title>Complete genome sequence of Flavobacterium johnsoniae strain GSE09, a volatile-producing biocontrol agent isolated from cucumber (Cucumis sativus).</title>
        <authorList>
            <person name="Jeong J.-J."/>
            <person name="Oh J.Y."/>
            <person name="Jim Y.J."/>
            <person name="Sang M.K."/>
            <person name="Kim K.D."/>
        </authorList>
    </citation>
    <scope>NUCLEOTIDE SEQUENCE [LARGE SCALE GENOMIC DNA]</scope>
    <source>
        <strain evidence="2 3">GSE09</strain>
    </source>
</reference>
<name>A0AAC9CZ56_9FLAO</name>
<accession>A0AAC9CZ56</accession>
<evidence type="ECO:0000256" key="1">
    <source>
        <dbReference type="SAM" id="Phobius"/>
    </source>
</evidence>